<organism evidence="1 2">
    <name type="scientific">Candidatus Epulonipiscium fishelsonii</name>
    <dbReference type="NCBI Taxonomy" id="77094"/>
    <lineage>
        <taxon>Bacteria</taxon>
        <taxon>Bacillati</taxon>
        <taxon>Bacillota</taxon>
        <taxon>Clostridia</taxon>
        <taxon>Lachnospirales</taxon>
        <taxon>Lachnospiraceae</taxon>
        <taxon>Candidatus Epulonipiscium</taxon>
    </lineage>
</organism>
<evidence type="ECO:0000313" key="2">
    <source>
        <dbReference type="Proteomes" id="UP000188637"/>
    </source>
</evidence>
<dbReference type="EMBL" id="LJHD01000001">
    <property type="protein sequence ID" value="ONI46596.1"/>
    <property type="molecule type" value="Genomic_DNA"/>
</dbReference>
<proteinExistence type="predicted"/>
<gene>
    <name evidence="1" type="ORF">AN640_00035</name>
</gene>
<dbReference type="Proteomes" id="UP000188637">
    <property type="component" value="Unassembled WGS sequence"/>
</dbReference>
<keyword evidence="2" id="KW-1185">Reference proteome</keyword>
<name>A0ACC8XJI2_9FIRM</name>
<protein>
    <submittedName>
        <fullName evidence="1">Sodium:proton exchanger</fullName>
    </submittedName>
</protein>
<comment type="caution">
    <text evidence="1">The sequence shown here is derived from an EMBL/GenBank/DDBJ whole genome shotgun (WGS) entry which is preliminary data.</text>
</comment>
<sequence>MDTILMDIAIMLLMGLGFERISKCLKLPSVTGYLVAGLLLGPSVFKIIPATILGQFSILSSLALGFIAFSVGGEFKLKYFKRVGFTPIVIAFTEALGAMIFVTGALLICGVDVTFSILMGAIATATAAASTIMVVKQYNAKGPVTETLLSVVALDDAFCLIIFGFAVTIAEAFTATENVSIISTLVQPIWEVGGSIFLGTFFGFIMKYPIKWSTSRNSELSIIIAFICITVAGADLLGFSSLLTCMAMGATFANLDKKSDEIMEIADVFTPPLYMMFFIISGAGLNLSVLPSIGLVGVIYIIFRVVGKILGASLGAKIMHASPNIQKYLGPTLIPQEGVAIALALLAETIVPEYAVQIRAVVLFGTLIYGIIGPAITKFSLKKAGELTV</sequence>
<evidence type="ECO:0000313" key="1">
    <source>
        <dbReference type="EMBL" id="ONI46596.1"/>
    </source>
</evidence>
<reference evidence="1" key="1">
    <citation type="submission" date="2016-08" db="EMBL/GenBank/DDBJ databases">
        <authorList>
            <person name="Ngugi D.K."/>
            <person name="Miyake S."/>
            <person name="Stingl U."/>
        </authorList>
    </citation>
    <scope>NUCLEOTIDE SEQUENCE</scope>
    <source>
        <strain evidence="1">SCG-D08WGA-EpuloA1</strain>
    </source>
</reference>
<accession>A0ACC8XJI2</accession>